<accession>E6PDT3</accession>
<dbReference type="EMBL" id="CABL01000002">
    <property type="protein sequence ID" value="CBH74618.1"/>
    <property type="molecule type" value="Genomic_DNA"/>
</dbReference>
<evidence type="ECO:0000313" key="1">
    <source>
        <dbReference type="EMBL" id="CBH74618.1"/>
    </source>
</evidence>
<sequence>MLSSNFSPDLLAALALGGILLGAVALVLGVVAFLRLSKNLPALVKLLEIHDDLLGGSAGRASERIAAIEAALRAAELRGDESASRIATLEGLARIDLSLVGFVRYDAYEDTGSTLSYALALLNRNGDGVVLNSIYSRTDTRTYGKSVRGFLCESNASEEEIAAIGLARESALHEAVAAGG</sequence>
<comment type="caution">
    <text evidence="1">The sequence shown here is derived from an EMBL/GenBank/DDBJ whole genome shotgun (WGS) entry which is preliminary data.</text>
</comment>
<dbReference type="AlphaFoldDB" id="E6PDT3"/>
<reference evidence="1" key="1">
    <citation type="submission" date="2009-10" db="EMBL/GenBank/DDBJ databases">
        <title>Diversity of trophic interactions inside an arsenic-rich microbial ecosystem.</title>
        <authorList>
            <person name="Bertin P.N."/>
            <person name="Heinrich-Salmeron A."/>
            <person name="Pelletier E."/>
            <person name="Goulhen-Chollet F."/>
            <person name="Arsene-Ploetze F."/>
            <person name="Gallien S."/>
            <person name="Calteau A."/>
            <person name="Vallenet D."/>
            <person name="Casiot C."/>
            <person name="Chane-Woon-Ming B."/>
            <person name="Giloteaux L."/>
            <person name="Barakat M."/>
            <person name="Bonnefoy V."/>
            <person name="Bruneel O."/>
            <person name="Chandler M."/>
            <person name="Cleiss J."/>
            <person name="Duran R."/>
            <person name="Elbaz-Poulichet F."/>
            <person name="Fonknechten N."/>
            <person name="Lauga B."/>
            <person name="Mornico D."/>
            <person name="Ortet P."/>
            <person name="Schaeffer C."/>
            <person name="Siguier P."/>
            <person name="Alexander Thil Smith A."/>
            <person name="Van Dorsselaer A."/>
            <person name="Weissenbach J."/>
            <person name="Medigue C."/>
            <person name="Le Paslier D."/>
        </authorList>
    </citation>
    <scope>NUCLEOTIDE SEQUENCE</scope>
</reference>
<evidence type="ECO:0008006" key="2">
    <source>
        <dbReference type="Google" id="ProtNLM"/>
    </source>
</evidence>
<proteinExistence type="predicted"/>
<gene>
    <name evidence="1" type="ORF">CARN1_1721</name>
</gene>
<organism evidence="1">
    <name type="scientific">mine drainage metagenome</name>
    <dbReference type="NCBI Taxonomy" id="410659"/>
    <lineage>
        <taxon>unclassified sequences</taxon>
        <taxon>metagenomes</taxon>
        <taxon>ecological metagenomes</taxon>
    </lineage>
</organism>
<dbReference type="Pfam" id="PF14584">
    <property type="entry name" value="DUF4446"/>
    <property type="match status" value="1"/>
</dbReference>
<dbReference type="InterPro" id="IPR027981">
    <property type="entry name" value="DUF4446"/>
</dbReference>
<name>E6PDT3_9ZZZZ</name>
<protein>
    <recommendedName>
        <fullName evidence="2">DUF4446 family protein</fullName>
    </recommendedName>
</protein>